<accession>A0A956NEX4</accession>
<evidence type="ECO:0008006" key="3">
    <source>
        <dbReference type="Google" id="ProtNLM"/>
    </source>
</evidence>
<organism evidence="1 2">
    <name type="scientific">Eiseniibacteriota bacterium</name>
    <dbReference type="NCBI Taxonomy" id="2212470"/>
    <lineage>
        <taxon>Bacteria</taxon>
        <taxon>Candidatus Eiseniibacteriota</taxon>
    </lineage>
</organism>
<dbReference type="Gene3D" id="2.60.40.4070">
    <property type="match status" value="1"/>
</dbReference>
<reference evidence="1" key="2">
    <citation type="journal article" date="2021" name="Microbiome">
        <title>Successional dynamics and alternative stable states in a saline activated sludge microbial community over 9 years.</title>
        <authorList>
            <person name="Wang Y."/>
            <person name="Ye J."/>
            <person name="Ju F."/>
            <person name="Liu L."/>
            <person name="Boyd J.A."/>
            <person name="Deng Y."/>
            <person name="Parks D.H."/>
            <person name="Jiang X."/>
            <person name="Yin X."/>
            <person name="Woodcroft B.J."/>
            <person name="Tyson G.W."/>
            <person name="Hugenholtz P."/>
            <person name="Polz M.F."/>
            <person name="Zhang T."/>
        </authorList>
    </citation>
    <scope>NUCLEOTIDE SEQUENCE</scope>
    <source>
        <strain evidence="1">HKST-UBA02</strain>
    </source>
</reference>
<dbReference type="EMBL" id="JAGQHS010000125">
    <property type="protein sequence ID" value="MCA9757858.1"/>
    <property type="molecule type" value="Genomic_DNA"/>
</dbReference>
<dbReference type="AlphaFoldDB" id="A0A956NEX4"/>
<reference evidence="1" key="1">
    <citation type="submission" date="2020-04" db="EMBL/GenBank/DDBJ databases">
        <authorList>
            <person name="Zhang T."/>
        </authorList>
    </citation>
    <scope>NUCLEOTIDE SEQUENCE</scope>
    <source>
        <strain evidence="1">HKST-UBA02</strain>
    </source>
</reference>
<name>A0A956NEX4_UNCEI</name>
<comment type="caution">
    <text evidence="1">The sequence shown here is derived from an EMBL/GenBank/DDBJ whole genome shotgun (WGS) entry which is preliminary data.</text>
</comment>
<dbReference type="InterPro" id="IPR036322">
    <property type="entry name" value="WD40_repeat_dom_sf"/>
</dbReference>
<protein>
    <recommendedName>
        <fullName evidence="3">FlgD Ig-like domain-containing protein</fullName>
    </recommendedName>
</protein>
<dbReference type="SUPFAM" id="SSF50978">
    <property type="entry name" value="WD40 repeat-like"/>
    <property type="match status" value="1"/>
</dbReference>
<dbReference type="Pfam" id="PF08309">
    <property type="entry name" value="LVIVD"/>
    <property type="match status" value="2"/>
</dbReference>
<gene>
    <name evidence="1" type="ORF">KDA27_18850</name>
</gene>
<evidence type="ECO:0000313" key="2">
    <source>
        <dbReference type="Proteomes" id="UP000739538"/>
    </source>
</evidence>
<sequence length="562" mass="60231">MVRVASTLLVSLGLVVCLAGLGAAHDLESGISGLGAPWDAWGADSLGVTITGQYAVASPEGIWGVAAYHDEATGQEVALLGADSLYVVDITDPSNPERLTAYPTFGISAPDENVYLSIKTHGTFAYAAERHGPIGIIDLSLPLSPIRIGEIPESDFCACSGADLVDGRPVCRATAVSEVHRIFIDEQGILYVAGIRYGEGTHIYDIRGVHASDPLWLCHEHTRPEGTVGFYDHDTYVSDGILITSKSMGGRWEILEGNVGEAPFLCGSAPSVCGDNGGHPKLLTWFPQDAEQSEGTHAHSAGLIPDTPFLVTADELEDGHIRIWDTTPVFQATPSPPDYLAEFKPDDTCHSVHDPYIVVNGATGAAECYVAWYNKGIQIFRVGPDGSPIRVAYYEHPFRWHELDGPCCDPTRTDGAYCYGVPFLDFLPGGRFVASELHNGLLVGRVYADPSAADNDRPPQAAEQLRVAGLPGGEIQRIVWERAPGGQDAPPLEILSPGGVLVAQLSPYAVRAERVEYRWSGQDGNGAPLPSGVYFAHVRPDAKTRSGRDRGATPSAKLFVLR</sequence>
<dbReference type="InterPro" id="IPR013211">
    <property type="entry name" value="LVIVD"/>
</dbReference>
<dbReference type="Proteomes" id="UP000739538">
    <property type="component" value="Unassembled WGS sequence"/>
</dbReference>
<proteinExistence type="predicted"/>
<evidence type="ECO:0000313" key="1">
    <source>
        <dbReference type="EMBL" id="MCA9757858.1"/>
    </source>
</evidence>